<protein>
    <submittedName>
        <fullName evidence="1">Uncharacterized protein</fullName>
    </submittedName>
</protein>
<reference evidence="1 2" key="1">
    <citation type="submission" date="2020-05" db="EMBL/GenBank/DDBJ databases">
        <authorList>
            <person name="Campoy J."/>
            <person name="Schneeberger K."/>
            <person name="Spophaly S."/>
        </authorList>
    </citation>
    <scope>NUCLEOTIDE SEQUENCE [LARGE SCALE GENOMIC DNA]</scope>
    <source>
        <strain evidence="1">PruArmRojPasFocal</strain>
    </source>
</reference>
<accession>A0A6J5V7U1</accession>
<proteinExistence type="predicted"/>
<dbReference type="EMBL" id="CAEKDK010000006">
    <property type="protein sequence ID" value="CAB4283824.1"/>
    <property type="molecule type" value="Genomic_DNA"/>
</dbReference>
<evidence type="ECO:0000313" key="2">
    <source>
        <dbReference type="Proteomes" id="UP000507222"/>
    </source>
</evidence>
<sequence>MATLRVPDVVPSPVEDAEQLKKAFEDLLLITSSKTQTKLTQSLEQMKFDNLVFSLEQMKFDHLVFDMTLFSDVADHLNLSFTID</sequence>
<dbReference type="AlphaFoldDB" id="A0A6J5V7U1"/>
<evidence type="ECO:0000313" key="1">
    <source>
        <dbReference type="EMBL" id="CAB4283824.1"/>
    </source>
</evidence>
<dbReference type="Proteomes" id="UP000507222">
    <property type="component" value="Unassembled WGS sequence"/>
</dbReference>
<gene>
    <name evidence="1" type="ORF">CURHAP_LOCUS39069</name>
</gene>
<organism evidence="1 2">
    <name type="scientific">Prunus armeniaca</name>
    <name type="common">Apricot</name>
    <name type="synonym">Armeniaca vulgaris</name>
    <dbReference type="NCBI Taxonomy" id="36596"/>
    <lineage>
        <taxon>Eukaryota</taxon>
        <taxon>Viridiplantae</taxon>
        <taxon>Streptophyta</taxon>
        <taxon>Embryophyta</taxon>
        <taxon>Tracheophyta</taxon>
        <taxon>Spermatophyta</taxon>
        <taxon>Magnoliopsida</taxon>
        <taxon>eudicotyledons</taxon>
        <taxon>Gunneridae</taxon>
        <taxon>Pentapetalae</taxon>
        <taxon>rosids</taxon>
        <taxon>fabids</taxon>
        <taxon>Rosales</taxon>
        <taxon>Rosaceae</taxon>
        <taxon>Amygdaloideae</taxon>
        <taxon>Amygdaleae</taxon>
        <taxon>Prunus</taxon>
    </lineage>
</organism>
<name>A0A6J5V7U1_PRUAR</name>